<evidence type="ECO:0000256" key="1">
    <source>
        <dbReference type="SAM" id="MobiDB-lite"/>
    </source>
</evidence>
<comment type="caution">
    <text evidence="2">The sequence shown here is derived from an EMBL/GenBank/DDBJ whole genome shotgun (WGS) entry which is preliminary data.</text>
</comment>
<name>A0A4Y2WQC6_ARAVE</name>
<reference evidence="2 3" key="1">
    <citation type="journal article" date="2019" name="Sci. Rep.">
        <title>Orb-weaving spider Araneus ventricosus genome elucidates the spidroin gene catalogue.</title>
        <authorList>
            <person name="Kono N."/>
            <person name="Nakamura H."/>
            <person name="Ohtoshi R."/>
            <person name="Moran D.A.P."/>
            <person name="Shinohara A."/>
            <person name="Yoshida Y."/>
            <person name="Fujiwara M."/>
            <person name="Mori M."/>
            <person name="Tomita M."/>
            <person name="Arakawa K."/>
        </authorList>
    </citation>
    <scope>NUCLEOTIDE SEQUENCE [LARGE SCALE GENOMIC DNA]</scope>
</reference>
<dbReference type="EMBL" id="BGPR01063781">
    <property type="protein sequence ID" value="GBO38926.1"/>
    <property type="molecule type" value="Genomic_DNA"/>
</dbReference>
<dbReference type="Proteomes" id="UP000499080">
    <property type="component" value="Unassembled WGS sequence"/>
</dbReference>
<sequence length="145" mass="16312">MIKRKIYYLWTLTPKKNLGRGGLEVRSRLRGRRLPGLKTDSTEDPPCMRPVVSYVVAKRSSAGVVQKFGEEVPAQVSSSSSDRGSKLRGLSQNSSRVASKRDVNITKLIHKSSRIQNYSNIVFFPPAGELQYLLVLLTRETFFNP</sequence>
<keyword evidence="3" id="KW-1185">Reference proteome</keyword>
<feature type="region of interest" description="Disordered" evidence="1">
    <location>
        <begin position="75"/>
        <end position="99"/>
    </location>
</feature>
<protein>
    <submittedName>
        <fullName evidence="2">Uncharacterized protein</fullName>
    </submittedName>
</protein>
<dbReference type="AlphaFoldDB" id="A0A4Y2WQC6"/>
<accession>A0A4Y2WQC6</accession>
<evidence type="ECO:0000313" key="2">
    <source>
        <dbReference type="EMBL" id="GBO38926.1"/>
    </source>
</evidence>
<evidence type="ECO:0000313" key="3">
    <source>
        <dbReference type="Proteomes" id="UP000499080"/>
    </source>
</evidence>
<proteinExistence type="predicted"/>
<feature type="compositionally biased region" description="Low complexity" evidence="1">
    <location>
        <begin position="77"/>
        <end position="91"/>
    </location>
</feature>
<organism evidence="2 3">
    <name type="scientific">Araneus ventricosus</name>
    <name type="common">Orbweaver spider</name>
    <name type="synonym">Epeira ventricosa</name>
    <dbReference type="NCBI Taxonomy" id="182803"/>
    <lineage>
        <taxon>Eukaryota</taxon>
        <taxon>Metazoa</taxon>
        <taxon>Ecdysozoa</taxon>
        <taxon>Arthropoda</taxon>
        <taxon>Chelicerata</taxon>
        <taxon>Arachnida</taxon>
        <taxon>Araneae</taxon>
        <taxon>Araneomorphae</taxon>
        <taxon>Entelegynae</taxon>
        <taxon>Araneoidea</taxon>
        <taxon>Araneidae</taxon>
        <taxon>Araneus</taxon>
    </lineage>
</organism>
<gene>
    <name evidence="2" type="ORF">AVEN_240257_1</name>
</gene>